<evidence type="ECO:0000256" key="5">
    <source>
        <dbReference type="ARBA" id="ARBA00022448"/>
    </source>
</evidence>
<name>A0A370KB55_9GAMM</name>
<dbReference type="EMBL" id="QQSY01000001">
    <property type="protein sequence ID" value="RDI99886.1"/>
    <property type="molecule type" value="Genomic_DNA"/>
</dbReference>
<dbReference type="Proteomes" id="UP000254711">
    <property type="component" value="Unassembled WGS sequence"/>
</dbReference>
<evidence type="ECO:0000256" key="1">
    <source>
        <dbReference type="ARBA" id="ARBA00003540"/>
    </source>
</evidence>
<sequence length="133" mass="14179">MAFSARVSDAPLAQINVTPLVDVLLVLLVIVMITSPMLTHEFKLDLPGPGKTERQTEPETVHLSIGADGSMRWNDVPVDAAALEVQLAIAAHRSEPPELVVAPDDGATYQAVAGAIAAAKRQGLDRIDFMDAR</sequence>
<dbReference type="PANTHER" id="PTHR30558:SF12">
    <property type="entry name" value="BIOPOLYMER TRANSPORT PROTEIN EXBD"/>
    <property type="match status" value="1"/>
</dbReference>
<evidence type="ECO:0000256" key="13">
    <source>
        <dbReference type="SAM" id="Phobius"/>
    </source>
</evidence>
<keyword evidence="6" id="KW-1003">Cell membrane</keyword>
<keyword evidence="9 12" id="KW-0653">Protein transport</keyword>
<evidence type="ECO:0000256" key="9">
    <source>
        <dbReference type="ARBA" id="ARBA00022927"/>
    </source>
</evidence>
<keyword evidence="15" id="KW-1185">Reference proteome</keyword>
<keyword evidence="5 12" id="KW-0813">Transport</keyword>
<dbReference type="RefSeq" id="WP_114823618.1">
    <property type="nucleotide sequence ID" value="NZ_QQSY01000001.1"/>
</dbReference>
<dbReference type="InterPro" id="IPR003400">
    <property type="entry name" value="ExbD"/>
</dbReference>
<gene>
    <name evidence="14" type="ORF">DVT68_03395</name>
</gene>
<evidence type="ECO:0000256" key="6">
    <source>
        <dbReference type="ARBA" id="ARBA00022475"/>
    </source>
</evidence>
<dbReference type="GO" id="GO:0022857">
    <property type="term" value="F:transmembrane transporter activity"/>
    <property type="evidence" value="ECO:0007669"/>
    <property type="project" value="InterPro"/>
</dbReference>
<dbReference type="OrthoDB" id="9798629at2"/>
<dbReference type="Pfam" id="PF02472">
    <property type="entry name" value="ExbD"/>
    <property type="match status" value="1"/>
</dbReference>
<evidence type="ECO:0000256" key="10">
    <source>
        <dbReference type="ARBA" id="ARBA00022989"/>
    </source>
</evidence>
<reference evidence="14 15" key="1">
    <citation type="submission" date="2018-07" db="EMBL/GenBank/DDBJ databases">
        <title>Dyella solisilvae sp. nov., isolated from the pine and broad-leaved mixed forest soil.</title>
        <authorList>
            <person name="Gao Z."/>
            <person name="Qiu L."/>
        </authorList>
    </citation>
    <scope>NUCLEOTIDE SEQUENCE [LARGE SCALE GENOMIC DNA]</scope>
    <source>
        <strain evidence="14 15">DHG54</strain>
    </source>
</reference>
<evidence type="ECO:0000256" key="7">
    <source>
        <dbReference type="ARBA" id="ARBA00022519"/>
    </source>
</evidence>
<comment type="similarity">
    <text evidence="3 12">Belongs to the ExbD/TolR family.</text>
</comment>
<protein>
    <submittedName>
        <fullName evidence="14">Biopolymer transporter ExbD</fullName>
    </submittedName>
</protein>
<dbReference type="PANTHER" id="PTHR30558">
    <property type="entry name" value="EXBD MEMBRANE COMPONENT OF PMF-DRIVEN MACROMOLECULE IMPORT SYSTEM"/>
    <property type="match status" value="1"/>
</dbReference>
<dbReference type="GO" id="GO:0005886">
    <property type="term" value="C:plasma membrane"/>
    <property type="evidence" value="ECO:0007669"/>
    <property type="project" value="UniProtKB-SubCell"/>
</dbReference>
<comment type="subcellular location">
    <subcellularLocation>
        <location evidence="2">Cell inner membrane</location>
        <topology evidence="2">Single-pass type II membrane protein</topology>
    </subcellularLocation>
    <subcellularLocation>
        <location evidence="12">Cell membrane</location>
        <topology evidence="12">Single-pass type II membrane protein</topology>
    </subcellularLocation>
</comment>
<evidence type="ECO:0000313" key="15">
    <source>
        <dbReference type="Proteomes" id="UP000254711"/>
    </source>
</evidence>
<evidence type="ECO:0000256" key="3">
    <source>
        <dbReference type="ARBA" id="ARBA00005811"/>
    </source>
</evidence>
<comment type="caution">
    <text evidence="14">The sequence shown here is derived from an EMBL/GenBank/DDBJ whole genome shotgun (WGS) entry which is preliminary data.</text>
</comment>
<evidence type="ECO:0000256" key="2">
    <source>
        <dbReference type="ARBA" id="ARBA00004249"/>
    </source>
</evidence>
<keyword evidence="11 13" id="KW-0472">Membrane</keyword>
<feature type="transmembrane region" description="Helical" evidence="13">
    <location>
        <begin position="12"/>
        <end position="33"/>
    </location>
</feature>
<keyword evidence="7" id="KW-0997">Cell inner membrane</keyword>
<evidence type="ECO:0000256" key="8">
    <source>
        <dbReference type="ARBA" id="ARBA00022692"/>
    </source>
</evidence>
<evidence type="ECO:0000256" key="11">
    <source>
        <dbReference type="ARBA" id="ARBA00023136"/>
    </source>
</evidence>
<proteinExistence type="inferred from homology"/>
<organism evidence="14 15">
    <name type="scientific">Dyella solisilvae</name>
    <dbReference type="NCBI Taxonomy" id="1920168"/>
    <lineage>
        <taxon>Bacteria</taxon>
        <taxon>Pseudomonadati</taxon>
        <taxon>Pseudomonadota</taxon>
        <taxon>Gammaproteobacteria</taxon>
        <taxon>Lysobacterales</taxon>
        <taxon>Rhodanobacteraceae</taxon>
        <taxon>Dyella</taxon>
    </lineage>
</organism>
<comment type="subunit">
    <text evidence="4">The accessory proteins ExbB and ExbD seem to form a complex with TonB.</text>
</comment>
<dbReference type="GO" id="GO:0015031">
    <property type="term" value="P:protein transport"/>
    <property type="evidence" value="ECO:0007669"/>
    <property type="project" value="UniProtKB-KW"/>
</dbReference>
<dbReference type="Gene3D" id="3.30.420.270">
    <property type="match status" value="1"/>
</dbReference>
<comment type="function">
    <text evidence="1">Involved in the TonB-dependent energy-dependent transport of various receptor-bound substrates.</text>
</comment>
<evidence type="ECO:0000256" key="12">
    <source>
        <dbReference type="RuleBase" id="RU003879"/>
    </source>
</evidence>
<evidence type="ECO:0000313" key="14">
    <source>
        <dbReference type="EMBL" id="RDI99886.1"/>
    </source>
</evidence>
<evidence type="ECO:0000256" key="4">
    <source>
        <dbReference type="ARBA" id="ARBA00011471"/>
    </source>
</evidence>
<dbReference type="AlphaFoldDB" id="A0A370KB55"/>
<keyword evidence="8 12" id="KW-0812">Transmembrane</keyword>
<accession>A0A370KB55</accession>
<keyword evidence="10 13" id="KW-1133">Transmembrane helix</keyword>